<proteinExistence type="predicted"/>
<keyword evidence="1" id="KW-0812">Transmembrane</keyword>
<organism evidence="2 3">
    <name type="scientific">Buttiauxella agrestis</name>
    <dbReference type="NCBI Taxonomy" id="82977"/>
    <lineage>
        <taxon>Bacteria</taxon>
        <taxon>Pseudomonadati</taxon>
        <taxon>Pseudomonadota</taxon>
        <taxon>Gammaproteobacteria</taxon>
        <taxon>Enterobacterales</taxon>
        <taxon>Enterobacteriaceae</taxon>
        <taxon>Buttiauxella</taxon>
    </lineage>
</organism>
<dbReference type="RefSeq" id="WP_071425400.1">
    <property type="nucleotide sequence ID" value="NZ_UIGI01000001.1"/>
</dbReference>
<dbReference type="AlphaFoldDB" id="A0A381C270"/>
<dbReference type="EMBL" id="UIGI01000001">
    <property type="protein sequence ID" value="SUW61882.1"/>
    <property type="molecule type" value="Genomic_DNA"/>
</dbReference>
<dbReference type="Proteomes" id="UP000255528">
    <property type="component" value="Unassembled WGS sequence"/>
</dbReference>
<keyword evidence="1" id="KW-0472">Membrane</keyword>
<name>A0A381C270_9ENTR</name>
<accession>A0A381C270</accession>
<keyword evidence="1" id="KW-1133">Transmembrane helix</keyword>
<sequence>MQDVINWVLLNKEWLFSGAGLLAITVIAKIFFRSKNDGIKSNKQKSCMFSIGSNNKTKNTQKNEQ</sequence>
<evidence type="ECO:0000313" key="3">
    <source>
        <dbReference type="Proteomes" id="UP000255528"/>
    </source>
</evidence>
<reference evidence="2 3" key="1">
    <citation type="submission" date="2018-06" db="EMBL/GenBank/DDBJ databases">
        <authorList>
            <consortium name="Pathogen Informatics"/>
            <person name="Doyle S."/>
        </authorList>
    </citation>
    <scope>NUCLEOTIDE SEQUENCE [LARGE SCALE GENOMIC DNA]</scope>
    <source>
        <strain evidence="2 3">NCTC12119</strain>
    </source>
</reference>
<evidence type="ECO:0000313" key="2">
    <source>
        <dbReference type="EMBL" id="SUW61882.1"/>
    </source>
</evidence>
<gene>
    <name evidence="2" type="ORF">NCTC12119_00285</name>
</gene>
<protein>
    <submittedName>
        <fullName evidence="2">Uncharacterized protein</fullName>
    </submittedName>
</protein>
<evidence type="ECO:0000256" key="1">
    <source>
        <dbReference type="SAM" id="Phobius"/>
    </source>
</evidence>
<feature type="transmembrane region" description="Helical" evidence="1">
    <location>
        <begin position="14"/>
        <end position="32"/>
    </location>
</feature>